<dbReference type="EMBL" id="KE145352">
    <property type="protein sequence ID" value="EPE36620.1"/>
    <property type="molecule type" value="Genomic_DNA"/>
</dbReference>
<evidence type="ECO:0000256" key="1">
    <source>
        <dbReference type="SAM" id="SignalP"/>
    </source>
</evidence>
<proteinExistence type="predicted"/>
<evidence type="ECO:0000313" key="2">
    <source>
        <dbReference type="EMBL" id="EPE36620.1"/>
    </source>
</evidence>
<name>S3DFU5_GLAL2</name>
<feature type="signal peptide" evidence="1">
    <location>
        <begin position="1"/>
        <end position="18"/>
    </location>
</feature>
<feature type="chain" id="PRO_5004519821" evidence="1">
    <location>
        <begin position="19"/>
        <end position="134"/>
    </location>
</feature>
<dbReference type="AlphaFoldDB" id="S3DFU5"/>
<protein>
    <submittedName>
        <fullName evidence="2">Uncharacterized protein</fullName>
    </submittedName>
</protein>
<reference evidence="2 3" key="1">
    <citation type="journal article" date="2013" name="BMC Genomics">
        <title>Genomics-driven discovery of the pneumocandin biosynthetic gene cluster in the fungus Glarea lozoyensis.</title>
        <authorList>
            <person name="Chen L."/>
            <person name="Yue Q."/>
            <person name="Zhang X."/>
            <person name="Xiang M."/>
            <person name="Wang C."/>
            <person name="Li S."/>
            <person name="Che Y."/>
            <person name="Ortiz-Lopez F.J."/>
            <person name="Bills G.F."/>
            <person name="Liu X."/>
            <person name="An Z."/>
        </authorList>
    </citation>
    <scope>NUCLEOTIDE SEQUENCE [LARGE SCALE GENOMIC DNA]</scope>
    <source>
        <strain evidence="3">ATCC 20868 / MF5171</strain>
    </source>
</reference>
<keyword evidence="3" id="KW-1185">Reference proteome</keyword>
<accession>S3DFU5</accession>
<dbReference type="Proteomes" id="UP000016922">
    <property type="component" value="Unassembled WGS sequence"/>
</dbReference>
<dbReference type="RefSeq" id="XP_008075935.1">
    <property type="nucleotide sequence ID" value="XM_008077744.1"/>
</dbReference>
<dbReference type="KEGG" id="glz:GLAREA_08783"/>
<gene>
    <name evidence="2" type="ORF">GLAREA_08783</name>
</gene>
<dbReference type="GeneID" id="19467831"/>
<sequence>MQITTFFLVALWSGIGFAVPSPDTTILTRSLGLCKSPSCTSKCPDGTPYDCCVTYVRDPCADHQKCAFMDCICECEKIPATYLCNANYFRDPCSPLHPTHPIETHTLVLPDPAAPTACEKKGKKAAKKCKKMAP</sequence>
<organism evidence="2 3">
    <name type="scientific">Glarea lozoyensis (strain ATCC 20868 / MF5171)</name>
    <dbReference type="NCBI Taxonomy" id="1116229"/>
    <lineage>
        <taxon>Eukaryota</taxon>
        <taxon>Fungi</taxon>
        <taxon>Dikarya</taxon>
        <taxon>Ascomycota</taxon>
        <taxon>Pezizomycotina</taxon>
        <taxon>Leotiomycetes</taxon>
        <taxon>Helotiales</taxon>
        <taxon>Helotiaceae</taxon>
        <taxon>Glarea</taxon>
    </lineage>
</organism>
<dbReference type="HOGENOM" id="CLU_2085066_0_0_1"/>
<dbReference type="OrthoDB" id="3502814at2759"/>
<evidence type="ECO:0000313" key="3">
    <source>
        <dbReference type="Proteomes" id="UP000016922"/>
    </source>
</evidence>
<keyword evidence="1" id="KW-0732">Signal</keyword>